<evidence type="ECO:0000313" key="1">
    <source>
        <dbReference type="EMBL" id="KAI0063884.1"/>
    </source>
</evidence>
<protein>
    <submittedName>
        <fullName evidence="1">Uncharacterized protein</fullName>
    </submittedName>
</protein>
<dbReference type="EMBL" id="MU277201">
    <property type="protein sequence ID" value="KAI0063884.1"/>
    <property type="molecule type" value="Genomic_DNA"/>
</dbReference>
<keyword evidence="2" id="KW-1185">Reference proteome</keyword>
<evidence type="ECO:0000313" key="2">
    <source>
        <dbReference type="Proteomes" id="UP000814140"/>
    </source>
</evidence>
<reference evidence="1" key="2">
    <citation type="journal article" date="2022" name="New Phytol.">
        <title>Evolutionary transition to the ectomycorrhizal habit in the genomes of a hyperdiverse lineage of mushroom-forming fungi.</title>
        <authorList>
            <person name="Looney B."/>
            <person name="Miyauchi S."/>
            <person name="Morin E."/>
            <person name="Drula E."/>
            <person name="Courty P.E."/>
            <person name="Kohler A."/>
            <person name="Kuo A."/>
            <person name="LaButti K."/>
            <person name="Pangilinan J."/>
            <person name="Lipzen A."/>
            <person name="Riley R."/>
            <person name="Andreopoulos W."/>
            <person name="He G."/>
            <person name="Johnson J."/>
            <person name="Nolan M."/>
            <person name="Tritt A."/>
            <person name="Barry K.W."/>
            <person name="Grigoriev I.V."/>
            <person name="Nagy L.G."/>
            <person name="Hibbett D."/>
            <person name="Henrissat B."/>
            <person name="Matheny P.B."/>
            <person name="Labbe J."/>
            <person name="Martin F.M."/>
        </authorList>
    </citation>
    <scope>NUCLEOTIDE SEQUENCE</scope>
    <source>
        <strain evidence="1">HHB10654</strain>
    </source>
</reference>
<sequence>MAYDLADIAEAQNARRRVRFCAEVHYERDPGHFLASELSVLTRSIQLASTQVNKDRDYYAVTARPESVWCYVPKMRSTWPKVTESLGCWPYRRPMTLTLVGRVVAASFKDDVGLPTPHVCSTFAPLYEADRIALYGVLDLYSDLPEAYFPFMSMTSDIRVDRYLPEDSFHQSASFVPFEAIYDGRAGYLPPGSSREMPILPTQYLLPNDIAVYAVTVDRYWLPQTDGAWRWTARLKLESITLLGHAAEISMLSTEDT</sequence>
<organism evidence="1 2">
    <name type="scientific">Artomyces pyxidatus</name>
    <dbReference type="NCBI Taxonomy" id="48021"/>
    <lineage>
        <taxon>Eukaryota</taxon>
        <taxon>Fungi</taxon>
        <taxon>Dikarya</taxon>
        <taxon>Basidiomycota</taxon>
        <taxon>Agaricomycotina</taxon>
        <taxon>Agaricomycetes</taxon>
        <taxon>Russulales</taxon>
        <taxon>Auriscalpiaceae</taxon>
        <taxon>Artomyces</taxon>
    </lineage>
</organism>
<name>A0ACB8T5B1_9AGAM</name>
<accession>A0ACB8T5B1</accession>
<proteinExistence type="predicted"/>
<comment type="caution">
    <text evidence="1">The sequence shown here is derived from an EMBL/GenBank/DDBJ whole genome shotgun (WGS) entry which is preliminary data.</text>
</comment>
<dbReference type="Proteomes" id="UP000814140">
    <property type="component" value="Unassembled WGS sequence"/>
</dbReference>
<gene>
    <name evidence="1" type="ORF">BV25DRAFT_1914942</name>
</gene>
<reference evidence="1" key="1">
    <citation type="submission" date="2021-03" db="EMBL/GenBank/DDBJ databases">
        <authorList>
            <consortium name="DOE Joint Genome Institute"/>
            <person name="Ahrendt S."/>
            <person name="Looney B.P."/>
            <person name="Miyauchi S."/>
            <person name="Morin E."/>
            <person name="Drula E."/>
            <person name="Courty P.E."/>
            <person name="Chicoki N."/>
            <person name="Fauchery L."/>
            <person name="Kohler A."/>
            <person name="Kuo A."/>
            <person name="Labutti K."/>
            <person name="Pangilinan J."/>
            <person name="Lipzen A."/>
            <person name="Riley R."/>
            <person name="Andreopoulos W."/>
            <person name="He G."/>
            <person name="Johnson J."/>
            <person name="Barry K.W."/>
            <person name="Grigoriev I.V."/>
            <person name="Nagy L."/>
            <person name="Hibbett D."/>
            <person name="Henrissat B."/>
            <person name="Matheny P.B."/>
            <person name="Labbe J."/>
            <person name="Martin F."/>
        </authorList>
    </citation>
    <scope>NUCLEOTIDE SEQUENCE</scope>
    <source>
        <strain evidence="1">HHB10654</strain>
    </source>
</reference>